<sequence>MAGGCHDEITMSDTEVQNTVEMLNQLNSMRSKQSNEEAHLCCLRFFQILCLHLNHIHFSRFISMDF</sequence>
<name>A0A5K3FMF0_MESCO</name>
<organism evidence="1">
    <name type="scientific">Mesocestoides corti</name>
    <name type="common">Flatworm</name>
    <dbReference type="NCBI Taxonomy" id="53468"/>
    <lineage>
        <taxon>Eukaryota</taxon>
        <taxon>Metazoa</taxon>
        <taxon>Spiralia</taxon>
        <taxon>Lophotrochozoa</taxon>
        <taxon>Platyhelminthes</taxon>
        <taxon>Cestoda</taxon>
        <taxon>Eucestoda</taxon>
        <taxon>Cyclophyllidea</taxon>
        <taxon>Mesocestoididae</taxon>
        <taxon>Mesocestoides</taxon>
    </lineage>
</organism>
<dbReference type="AlphaFoldDB" id="A0A5K3FMF0"/>
<proteinExistence type="predicted"/>
<protein>
    <submittedName>
        <fullName evidence="1">Uncharacterized protein</fullName>
    </submittedName>
</protein>
<dbReference type="WBParaSite" id="MCU_009627-RA">
    <property type="protein sequence ID" value="MCU_009627-RA"/>
    <property type="gene ID" value="MCU_009627"/>
</dbReference>
<accession>A0A5K3FMF0</accession>
<evidence type="ECO:0000313" key="1">
    <source>
        <dbReference type="WBParaSite" id="MCU_009627-RA"/>
    </source>
</evidence>
<reference evidence="1" key="1">
    <citation type="submission" date="2019-11" db="UniProtKB">
        <authorList>
            <consortium name="WormBaseParasite"/>
        </authorList>
    </citation>
    <scope>IDENTIFICATION</scope>
</reference>